<dbReference type="Proteomes" id="UP000011645">
    <property type="component" value="Unassembled WGS sequence"/>
</dbReference>
<evidence type="ECO:0000313" key="1">
    <source>
        <dbReference type="EMBL" id="ELY41555.1"/>
    </source>
</evidence>
<dbReference type="SUPFAM" id="SSF56601">
    <property type="entry name" value="beta-lactamase/transpeptidase-like"/>
    <property type="match status" value="1"/>
</dbReference>
<dbReference type="PANTHER" id="PTHR43283">
    <property type="entry name" value="BETA-LACTAMASE-RELATED"/>
    <property type="match status" value="1"/>
</dbReference>
<comment type="caution">
    <text evidence="1">The sequence shown here is derived from an EMBL/GenBank/DDBJ whole genome shotgun (WGS) entry which is preliminary data.</text>
</comment>
<proteinExistence type="predicted"/>
<name>L9VWJ7_HALJB</name>
<reference evidence="1 2" key="1">
    <citation type="journal article" date="2014" name="PLoS Genet.">
        <title>Phylogenetically driven sequencing of extremely halophilic archaea reveals strategies for static and dynamic osmo-response.</title>
        <authorList>
            <person name="Becker E.A."/>
            <person name="Seitzer P.M."/>
            <person name="Tritt A."/>
            <person name="Larsen D."/>
            <person name="Krusor M."/>
            <person name="Yao A.I."/>
            <person name="Wu D."/>
            <person name="Madern D."/>
            <person name="Eisen J.A."/>
            <person name="Darling A.E."/>
            <person name="Facciotti M.T."/>
        </authorList>
    </citation>
    <scope>NUCLEOTIDE SEQUENCE [LARGE SCALE GENOMIC DNA]</scope>
    <source>
        <strain evidence="2">DSM 18796 / CECT 7217 / JCM 14584 / KCTC 4019 / B3</strain>
    </source>
</reference>
<dbReference type="AlphaFoldDB" id="L9VWJ7"/>
<dbReference type="PATRIC" id="fig|795797.19.peg.112"/>
<dbReference type="InterPro" id="IPR050789">
    <property type="entry name" value="Diverse_Enzym_Activities"/>
</dbReference>
<dbReference type="InterPro" id="IPR012338">
    <property type="entry name" value="Beta-lactam/transpept-like"/>
</dbReference>
<accession>L9VWJ7</accession>
<evidence type="ECO:0000313" key="2">
    <source>
        <dbReference type="Proteomes" id="UP000011645"/>
    </source>
</evidence>
<sequence length="157" mass="17570">MVRGAIGLEQGSKEHLCYPRNKLFDKIGARSLVVDPDPYGNFLMQGHDWATTRDFARFGLLHLQDGQFAGEQVLPPWWTDEVIQPSAAEDGYGGLWWLNTNQESQEDVPADAYWASGVSDQRIHVIPSEDLVIARNGHTDVADWNYVNSTIIDAVNS</sequence>
<gene>
    <name evidence="1" type="ORF">C497_00730</name>
</gene>
<keyword evidence="2" id="KW-1185">Reference proteome</keyword>
<dbReference type="Gene3D" id="3.40.710.10">
    <property type="entry name" value="DD-peptidase/beta-lactamase superfamily"/>
    <property type="match status" value="1"/>
</dbReference>
<dbReference type="EMBL" id="AOHV01000003">
    <property type="protein sequence ID" value="ELY41555.1"/>
    <property type="molecule type" value="Genomic_DNA"/>
</dbReference>
<dbReference type="PANTHER" id="PTHR43283:SF7">
    <property type="entry name" value="BETA-LACTAMASE-RELATED DOMAIN-CONTAINING PROTEIN"/>
    <property type="match status" value="1"/>
</dbReference>
<protein>
    <submittedName>
        <fullName evidence="1">Beta-lactamase</fullName>
    </submittedName>
</protein>
<organism evidence="1 2">
    <name type="scientific">Halalkalicoccus jeotgali (strain DSM 18796 / CECT 7217 / JCM 14584 / KCTC 4019 / B3)</name>
    <dbReference type="NCBI Taxonomy" id="795797"/>
    <lineage>
        <taxon>Archaea</taxon>
        <taxon>Methanobacteriati</taxon>
        <taxon>Methanobacteriota</taxon>
        <taxon>Stenosarchaea group</taxon>
        <taxon>Halobacteria</taxon>
        <taxon>Halobacteriales</taxon>
        <taxon>Halococcaceae</taxon>
        <taxon>Halalkalicoccus</taxon>
    </lineage>
</organism>